<keyword evidence="1" id="KW-0436">Ligase</keyword>
<reference evidence="5 6" key="1">
    <citation type="submission" date="2019-11" db="EMBL/GenBank/DDBJ databases">
        <title>Comparative genomics of hydrocarbon-degrading Desulfosarcina strains.</title>
        <authorList>
            <person name="Watanabe M."/>
            <person name="Kojima H."/>
            <person name="Fukui M."/>
        </authorList>
    </citation>
    <scope>NUCLEOTIDE SEQUENCE [LARGE SCALE GENOMIC DNA]</scope>
    <source>
        <strain evidence="5 6">PL12</strain>
    </source>
</reference>
<dbReference type="Pfam" id="PF00501">
    <property type="entry name" value="AMP-binding"/>
    <property type="match status" value="1"/>
</dbReference>
<organism evidence="5 6">
    <name type="scientific">Desulfosarcina alkanivorans</name>
    <dbReference type="NCBI Taxonomy" id="571177"/>
    <lineage>
        <taxon>Bacteria</taxon>
        <taxon>Pseudomonadati</taxon>
        <taxon>Thermodesulfobacteriota</taxon>
        <taxon>Desulfobacteria</taxon>
        <taxon>Desulfobacterales</taxon>
        <taxon>Desulfosarcinaceae</taxon>
        <taxon>Desulfosarcina</taxon>
    </lineage>
</organism>
<dbReference type="SUPFAM" id="SSF56801">
    <property type="entry name" value="Acetyl-CoA synthetase-like"/>
    <property type="match status" value="1"/>
</dbReference>
<dbReference type="Proteomes" id="UP000427906">
    <property type="component" value="Chromosome"/>
</dbReference>
<dbReference type="PROSITE" id="PS00455">
    <property type="entry name" value="AMP_BINDING"/>
    <property type="match status" value="1"/>
</dbReference>
<dbReference type="AlphaFoldDB" id="A0A5K7YGJ9"/>
<dbReference type="InterPro" id="IPR000873">
    <property type="entry name" value="AMP-dep_synth/lig_dom"/>
</dbReference>
<feature type="domain" description="AMP-dependent synthetase/ligase" evidence="4">
    <location>
        <begin position="12"/>
        <end position="425"/>
    </location>
</feature>
<keyword evidence="6" id="KW-1185">Reference proteome</keyword>
<dbReference type="KEGG" id="dalk:DSCA_16230"/>
<dbReference type="Pfam" id="PF23562">
    <property type="entry name" value="AMP-binding_C_3"/>
    <property type="match status" value="1"/>
</dbReference>
<dbReference type="GO" id="GO:0004467">
    <property type="term" value="F:long-chain fatty acid-CoA ligase activity"/>
    <property type="evidence" value="ECO:0007669"/>
    <property type="project" value="TreeGrafter"/>
</dbReference>
<dbReference type="EMBL" id="AP021874">
    <property type="protein sequence ID" value="BBO67693.1"/>
    <property type="molecule type" value="Genomic_DNA"/>
</dbReference>
<gene>
    <name evidence="5" type="ORF">DSCA_16230</name>
</gene>
<dbReference type="CDD" id="cd05907">
    <property type="entry name" value="VL_LC_FACS_like"/>
    <property type="match status" value="1"/>
</dbReference>
<dbReference type="Gene3D" id="3.40.50.12780">
    <property type="entry name" value="N-terminal domain of ligase-like"/>
    <property type="match status" value="1"/>
</dbReference>
<dbReference type="InterPro" id="IPR020845">
    <property type="entry name" value="AMP-binding_CS"/>
</dbReference>
<dbReference type="OrthoDB" id="9803968at2"/>
<evidence type="ECO:0000313" key="6">
    <source>
        <dbReference type="Proteomes" id="UP000427906"/>
    </source>
</evidence>
<keyword evidence="3" id="KW-0443">Lipid metabolism</keyword>
<evidence type="ECO:0000259" key="4">
    <source>
        <dbReference type="Pfam" id="PF00501"/>
    </source>
</evidence>
<dbReference type="GO" id="GO:0016020">
    <property type="term" value="C:membrane"/>
    <property type="evidence" value="ECO:0007669"/>
    <property type="project" value="TreeGrafter"/>
</dbReference>
<dbReference type="InterPro" id="IPR042099">
    <property type="entry name" value="ANL_N_sf"/>
</dbReference>
<dbReference type="RefSeq" id="WP_155315925.1">
    <property type="nucleotide sequence ID" value="NZ_AP021874.1"/>
</dbReference>
<evidence type="ECO:0000313" key="5">
    <source>
        <dbReference type="EMBL" id="BBO67693.1"/>
    </source>
</evidence>
<protein>
    <submittedName>
        <fullName evidence="5">AMP-binding protein</fullName>
    </submittedName>
</protein>
<evidence type="ECO:0000256" key="3">
    <source>
        <dbReference type="ARBA" id="ARBA00023098"/>
    </source>
</evidence>
<proteinExistence type="predicted"/>
<evidence type="ECO:0000256" key="2">
    <source>
        <dbReference type="ARBA" id="ARBA00022832"/>
    </source>
</evidence>
<evidence type="ECO:0000256" key="1">
    <source>
        <dbReference type="ARBA" id="ARBA00022598"/>
    </source>
</evidence>
<accession>A0A5K7YGJ9</accession>
<dbReference type="PANTHER" id="PTHR43272">
    <property type="entry name" value="LONG-CHAIN-FATTY-ACID--COA LIGASE"/>
    <property type="match status" value="1"/>
</dbReference>
<keyword evidence="2" id="KW-0276">Fatty acid metabolism</keyword>
<sequence>MEKTINRVFVNRTDQYRNRLAVEKKRNGRWEGATWRQYYDRSRAVGLGLAARGAEKGDRVALLAENRLEWLYTDMGTLGIGAVLVPIYTTLTAEEVAYIVGNAGARILVVEDPVQAEKALYAARRCPHLETIVAMEAGTLTHAGLISFAALMQSGLAAHRADATAFEKKARAVAPDDLATIVYTSGTTGVPKGAMITHRNIMAVIEALDRITPGYANEADQAVPFLPLSHVFERAAGHFYGMYKGITASYAQSVNTVLDDFSEKRPTIILAVPRVCEKVYQKVLMQVAQQPPWRRKVFDWGHRIGVRISTLREEKKTVPALLHLKYRLAYALIFKRLRRALGGRVRWMTASGAPTAREIILFFNAAGIQVVEGYGMTECFAPATMSNLADYRIGTVGKPLPGVEIRLAEDGEILIRGDNVFKGYWKMPAETEAAFTEDGFLKSGDIGSFDGAGFLKITDRKKNLIITSGGKNIAPQKIENLFLSDPLFTYFIVIGERRKFLSALLTVNLDQAALIAQQQGIAFGDAAELLDHPSFVGIVDAHVAERNGHLARYETIKRYRIIKKAFSRENGELTPSLKLKRNVVQERYAGLIESMYADA</sequence>
<dbReference type="PANTHER" id="PTHR43272:SF32">
    <property type="entry name" value="AMP-DEPENDENT SYNTHETASE_LIGASE DOMAIN-CONTAINING PROTEIN"/>
    <property type="match status" value="1"/>
</dbReference>
<name>A0A5K7YGJ9_9BACT</name>